<evidence type="ECO:0000259" key="5">
    <source>
        <dbReference type="SMART" id="SM01027"/>
    </source>
</evidence>
<dbReference type="PANTHER" id="PTHR45922:SF1">
    <property type="entry name" value="CLEAVAGE AND POLYADENYLATION SPECIFICITY FACTOR SUBUNIT 2"/>
    <property type="match status" value="1"/>
</dbReference>
<comment type="caution">
    <text evidence="6">The sequence shown here is derived from an EMBL/GenBank/DDBJ whole genome shotgun (WGS) entry which is preliminary data.</text>
</comment>
<accession>A0AAU9K7D3</accession>
<keyword evidence="7" id="KW-1185">Reference proteome</keyword>
<evidence type="ECO:0000256" key="1">
    <source>
        <dbReference type="ARBA" id="ARBA00004123"/>
    </source>
</evidence>
<dbReference type="InterPro" id="IPR036866">
    <property type="entry name" value="RibonucZ/Hydroxyglut_hydro"/>
</dbReference>
<dbReference type="GO" id="GO:0006398">
    <property type="term" value="P:mRNA 3'-end processing by stem-loop binding and cleavage"/>
    <property type="evidence" value="ECO:0007669"/>
    <property type="project" value="InterPro"/>
</dbReference>
<dbReference type="SMART" id="SM01027">
    <property type="entry name" value="Beta-Casp"/>
    <property type="match status" value="1"/>
</dbReference>
<dbReference type="Gene3D" id="3.60.15.10">
    <property type="entry name" value="Ribonuclease Z/Hydroxyacylglutathione hydrolase-like"/>
    <property type="match status" value="1"/>
</dbReference>
<dbReference type="Pfam" id="PF16661">
    <property type="entry name" value="Lactamase_B_6"/>
    <property type="match status" value="1"/>
</dbReference>
<evidence type="ECO:0000313" key="7">
    <source>
        <dbReference type="Proteomes" id="UP001162131"/>
    </source>
</evidence>
<dbReference type="InterPro" id="IPR025069">
    <property type="entry name" value="Cpsf2_C"/>
</dbReference>
<dbReference type="AlphaFoldDB" id="A0AAU9K7D3"/>
<dbReference type="InterPro" id="IPR001279">
    <property type="entry name" value="Metallo-B-lactamas"/>
</dbReference>
<dbReference type="EMBL" id="CAJZBQ010000050">
    <property type="protein sequence ID" value="CAG9329874.1"/>
    <property type="molecule type" value="Genomic_DNA"/>
</dbReference>
<gene>
    <name evidence="6" type="ORF">BSTOLATCC_MIC49990</name>
</gene>
<keyword evidence="4" id="KW-0694">RNA-binding</keyword>
<evidence type="ECO:0000256" key="2">
    <source>
        <dbReference type="ARBA" id="ARBA00022664"/>
    </source>
</evidence>
<comment type="subcellular location">
    <subcellularLocation>
        <location evidence="1 4">Nucleus</location>
    </subcellularLocation>
</comment>
<dbReference type="GO" id="GO:0003723">
    <property type="term" value="F:RNA binding"/>
    <property type="evidence" value="ECO:0007669"/>
    <property type="project" value="UniProtKB-KW"/>
</dbReference>
<dbReference type="GO" id="GO:0005847">
    <property type="term" value="C:mRNA cleavage and polyadenylation specificity factor complex"/>
    <property type="evidence" value="ECO:0007669"/>
    <property type="project" value="InterPro"/>
</dbReference>
<sequence length="681" mass="77440">MCAMLSPIFTLDCDGAISYLVTINDVPVLLDCGWNGDPASLERYDPIIPSLRVVLISHPYIEFVGALPYISKHKDFKAQIYVTFPVHKMSQMVMYDSYLSCVQQIFSIDDINNTWKKITTLMHSQKVHMKGEGLIFTPIRAGNCIGGAAWRIMHNMQDIIHLPLFNPHVEKHVPGLDFDSLQSPAVLIMDSYHSNSIQNDPELLCTKVIEALTRGGSVLIPVDPAGSTLEFMLLFEELWEKNESELGMYNLIMLGHVSSSTVEFAKTCLEWMNEEVLSKFEGVRDNPFSFKFLKTIHTLEELPPGPALIMATPCNLQSGFSRQLLFQLAGNPLNLLLLVNKPSGLAQEILFNTVPNQVIELDEPELDWNENEFDINNSEEASTETAETMSIIEEGDIPETFGPKLFDKKNFKCFSVCEFKHFCDEYGESMADEEIALWQHENTEKKTSSLTALSLKSYEQTITFRLIEEDRRRKNSKLITRHLTTTLNCAVSYLLCDFRASGTSLRLTLSRLRPKKLVLLNTNETSANSLSIYCQTFLGMSDISVAKEPVQLIPTMSILPIKIPEEFYNSLKFLPVDGYEVALIKGKVGMENEQLQYNMVEGEKQRFGYFLGKVQLGKIKGLLTEKGYNTEFREGKLVINDKVWIFTNKESGEIKEYVIEGVISRDYFDIRRLLYSEHLYI</sequence>
<feature type="domain" description="Beta-Casp" evidence="5">
    <location>
        <begin position="228"/>
        <end position="349"/>
    </location>
</feature>
<dbReference type="SUPFAM" id="SSF56281">
    <property type="entry name" value="Metallo-hydrolase/oxidoreductase"/>
    <property type="match status" value="1"/>
</dbReference>
<dbReference type="PANTHER" id="PTHR45922">
    <property type="entry name" value="CLEAVAGE AND POLYADENYLATION SPECIFICITY FACTOR SUBUNIT 2"/>
    <property type="match status" value="1"/>
</dbReference>
<dbReference type="Proteomes" id="UP001162131">
    <property type="component" value="Unassembled WGS sequence"/>
</dbReference>
<name>A0AAU9K7D3_9CILI</name>
<dbReference type="InterPro" id="IPR027075">
    <property type="entry name" value="CPSF2"/>
</dbReference>
<protein>
    <recommendedName>
        <fullName evidence="4">Cleavage and polyadenylation specificity factor subunit 2</fullName>
    </recommendedName>
    <alternativeName>
        <fullName evidence="4">Cleavage and polyadenylation specificity factor 100 kDa subunit</fullName>
    </alternativeName>
</protein>
<dbReference type="Pfam" id="PF10996">
    <property type="entry name" value="Beta-Casp"/>
    <property type="match status" value="1"/>
</dbReference>
<proteinExistence type="inferred from homology"/>
<comment type="similarity">
    <text evidence="4">Belongs to the metallo-beta-lactamase superfamily. RNA-metabolizing metallo-beta-lactamase-like family. CPSF2/YSH1 subfamily.</text>
</comment>
<evidence type="ECO:0000313" key="6">
    <source>
        <dbReference type="EMBL" id="CAG9329874.1"/>
    </source>
</evidence>
<organism evidence="6 7">
    <name type="scientific">Blepharisma stoltei</name>
    <dbReference type="NCBI Taxonomy" id="1481888"/>
    <lineage>
        <taxon>Eukaryota</taxon>
        <taxon>Sar</taxon>
        <taxon>Alveolata</taxon>
        <taxon>Ciliophora</taxon>
        <taxon>Postciliodesmatophora</taxon>
        <taxon>Heterotrichea</taxon>
        <taxon>Heterotrichida</taxon>
        <taxon>Blepharismidae</taxon>
        <taxon>Blepharisma</taxon>
    </lineage>
</organism>
<evidence type="ECO:0000256" key="3">
    <source>
        <dbReference type="ARBA" id="ARBA00023242"/>
    </source>
</evidence>
<keyword evidence="2 4" id="KW-0507">mRNA processing</keyword>
<keyword evidence="3 4" id="KW-0539">Nucleus</keyword>
<dbReference type="InterPro" id="IPR022712">
    <property type="entry name" value="Beta_Casp"/>
</dbReference>
<reference evidence="6" key="1">
    <citation type="submission" date="2021-09" db="EMBL/GenBank/DDBJ databases">
        <authorList>
            <consortium name="AG Swart"/>
            <person name="Singh M."/>
            <person name="Singh A."/>
            <person name="Seah K."/>
            <person name="Emmerich C."/>
        </authorList>
    </citation>
    <scope>NUCLEOTIDE SEQUENCE</scope>
    <source>
        <strain evidence="6">ATCC30299</strain>
    </source>
</reference>
<evidence type="ECO:0000256" key="4">
    <source>
        <dbReference type="RuleBase" id="RU365006"/>
    </source>
</evidence>
<dbReference type="Pfam" id="PF13299">
    <property type="entry name" value="CPSF100_C"/>
    <property type="match status" value="1"/>
</dbReference>